<feature type="region of interest" description="Disordered" evidence="7">
    <location>
        <begin position="1251"/>
        <end position="1373"/>
    </location>
</feature>
<evidence type="ECO:0000313" key="14">
    <source>
        <dbReference type="Proteomes" id="UP000504633"/>
    </source>
</evidence>
<feature type="compositionally biased region" description="Basic and acidic residues" evidence="7">
    <location>
        <begin position="1328"/>
        <end position="1337"/>
    </location>
</feature>
<dbReference type="PANTHER" id="PTHR22050">
    <property type="entry name" value="RW1 PROTEIN HOMOLOG"/>
    <property type="match status" value="1"/>
</dbReference>
<reference evidence="15" key="1">
    <citation type="submission" date="2025-08" db="UniProtKB">
        <authorList>
            <consortium name="RefSeq"/>
        </authorList>
    </citation>
    <scope>IDENTIFICATION</scope>
    <source>
        <strain evidence="15">15085-1641.00</strain>
        <tissue evidence="15">Whole body</tissue>
    </source>
</reference>
<dbReference type="Gene3D" id="2.60.40.10">
    <property type="entry name" value="Immunoglobulins"/>
    <property type="match status" value="1"/>
</dbReference>
<feature type="region of interest" description="Disordered" evidence="7">
    <location>
        <begin position="1227"/>
        <end position="1246"/>
    </location>
</feature>
<evidence type="ECO:0000256" key="7">
    <source>
        <dbReference type="SAM" id="MobiDB-lite"/>
    </source>
</evidence>
<dbReference type="InterPro" id="IPR057592">
    <property type="entry name" value="Ig_TMEM131H_6"/>
</dbReference>
<sequence length="1671" mass="184128">MHTNSLPMLLLLQLLAVMAPARGNHQQMVGSREKVLSGIQEGFIGLEESQTLPEPHTREQVELLRHLNFVPPAIDFGRWSVGQTVTQIVTLFNQHTNRTVHLNSVTGPSPVFYSSFFGTREVPPQGNTTFSVVFLPRQLGAISTGLRIQTSFGRAEFAVRGEGSECPYRLKPLVGIKAPMNSTLTPEIHMYNPHERPLQILEVYSSGGEFQLELPSGGSEGPQNLWEIPPHSLKPVIRISFHGRTAGNHSAYIRIKIAEQAADDASPLEHLSENVLVIPVEFEILPRHGAYASNPLADFGRLATDQHADALRFKLDMQNQPVDAEQRQLIGNYLRDIPGLSYDAHNASIVLDPKLFDESGSINDLLVISSSNSGGEEQQFTVLVRAEIFKGGLYYDRNVTLFISNSSIEETPLETHRTLVVRNDFAFPLMLYNFSLTEPIDTALLQLSSLEQELLLQPGESVELLQLHLLNVEATFNSMLLIVSNVTTFVLPVIACSGRLHVSTQQFTLRLPTDSEYSLNLDLGTVPFAEMSRDAFIILRNDNPMPIKITNWYFKSPKSVYFQSMFRGCVPAAVTVNASLTNIPIESDKSTIFKFCGQLEPGDSAIFILSIQTYVAEESYGTLKVWTPYELIRTTVRFKASVGQLDIEQEQLQFKSCFPGKICSAVLSIRSSFLHPVHVKSVSFTRPGLRFKDFNAKGTTIGAQTLTKVGRIYFEPSAVCGSTCYIRPTADGHSIFPGHSGVAAGANSNNNLLYDGVEVRQRTELYRQFKRQLQSMSLTLHSEELPPLELEFSIAIEWPKLVQYQPLPPTPAIEVGQVQRQWITLSNPSMQPLLLDYFLSDPAYARRTQLSLPHEVIDVSSSSCYLTDRDVFSLPDAPYGGPVLLPGGATLTIPVQFSALQPDKYCTLLHVRSNLTLYEAVWLTARAVQSQFRLGNRRPGSNAPLLFEFNAELFEHCDGSLKSADGNQDEDILSSHTVMATRSFTARNAGVLPIRIAGFLIGKRPCEGYGFWVLDCQSFELGENETRKIEISFTTDFTASRVQRTLTLLTNLSYDISYQLVAQLPAESVERCAASLPRPPWEPALRNAALVVLLASFCLVLLAAVFDARAIMAQQSAYDAARYKGPVQPTFNLRNIVKMQVAEEAAAAAEAAATAAALKVEQQQKFRNGQLKELRKRTTPTNSTADKMTNTRKSKSWTAWSMDMASCEAKAAAVSTAAAAATVAVASQPKLSTSPKPSKKATQVLQVQSLTTAVRAPKKPKQTTPISATPKPKVEPVPIEVQEKRISPNSKGQQENVSPRACKVNPETPKERVLKEQNGSAKKVGKTPGRERRKEQKLTTPNGKKSTERKQRSRQLNFNGNPMPAGGASPVITPDVDTMITSPWETSSRVSFRDVLQTKPLPAIDNGLNWDPAASDLASSQLGPIGSRKSLPPAPVASLYQPIHQPEATTSSNTSIRSLFDNSKSDLNMDLPALNDLCGNLYEREQPHTQWERSELIMNQQLLLQQLAHQRKQQEQQKLLHMSNMESNNWAVNQGNAAPSWTPLGYSGWPNQTAARTSPTHTITPGVGVIRPPPGLESNYNNCQLPAAGTEVGVGVGVGVGHRNEAAAAVAAASAVGATASTNNNQSNNHIDGLQNAQDRPQHNIPYQYDPFTSPSSIWSDNWRQRNNHMN</sequence>
<feature type="domain" description="Transmembrane protein 131-like N-terminal" evidence="9">
    <location>
        <begin position="68"/>
        <end position="150"/>
    </location>
</feature>
<evidence type="ECO:0000313" key="15">
    <source>
        <dbReference type="RefSeq" id="XP_023162866.2"/>
    </source>
</evidence>
<feature type="domain" description="TMEM131 homolog third Ig-like" evidence="12">
    <location>
        <begin position="291"/>
        <end position="389"/>
    </location>
</feature>
<keyword evidence="3 15" id="KW-0812">Transmembrane</keyword>
<dbReference type="InterPro" id="IPR013783">
    <property type="entry name" value="Ig-like_fold"/>
</dbReference>
<keyword evidence="14" id="KW-1185">Reference proteome</keyword>
<dbReference type="InterPro" id="IPR022113">
    <property type="entry name" value="TMEM131L_N"/>
</dbReference>
<evidence type="ECO:0000256" key="4">
    <source>
        <dbReference type="ARBA" id="ARBA00022729"/>
    </source>
</evidence>
<dbReference type="Pfam" id="PF12371">
    <property type="entry name" value="TMEM131_like_N"/>
    <property type="match status" value="1"/>
</dbReference>
<feature type="signal peptide" evidence="8">
    <location>
        <begin position="1"/>
        <end position="23"/>
    </location>
</feature>
<feature type="region of interest" description="Disordered" evidence="7">
    <location>
        <begin position="1621"/>
        <end position="1644"/>
    </location>
</feature>
<gene>
    <name evidence="15" type="primary">LOC111594005</name>
</gene>
<evidence type="ECO:0000259" key="10">
    <source>
        <dbReference type="Pfam" id="PF24495"/>
    </source>
</evidence>
<dbReference type="Pfam" id="PF24495">
    <property type="entry name" value="Ig_TMEM131_2"/>
    <property type="match status" value="1"/>
</dbReference>
<protein>
    <submittedName>
        <fullName evidence="15">Transmembrane protein 131 homolog</fullName>
    </submittedName>
</protein>
<evidence type="ECO:0000256" key="2">
    <source>
        <dbReference type="ARBA" id="ARBA00006682"/>
    </source>
</evidence>
<dbReference type="Pfam" id="PF24501">
    <property type="entry name" value="Ig_TMEM131L_5"/>
    <property type="match status" value="1"/>
</dbReference>
<dbReference type="GO" id="GO:0016020">
    <property type="term" value="C:membrane"/>
    <property type="evidence" value="ECO:0007669"/>
    <property type="project" value="UniProtKB-SubCell"/>
</dbReference>
<feature type="domain" description="TMEM131 second Ig-like" evidence="10">
    <location>
        <begin position="167"/>
        <end position="256"/>
    </location>
</feature>
<keyword evidence="4 8" id="KW-0732">Signal</keyword>
<dbReference type="InterPro" id="IPR039877">
    <property type="entry name" value="TMEM131-like"/>
</dbReference>
<dbReference type="RefSeq" id="XP_023162866.2">
    <property type="nucleotide sequence ID" value="XM_023307098.2"/>
</dbReference>
<evidence type="ECO:0000259" key="13">
    <source>
        <dbReference type="Pfam" id="PF24505"/>
    </source>
</evidence>
<feature type="chain" id="PRO_5026705599" evidence="8">
    <location>
        <begin position="24"/>
        <end position="1671"/>
    </location>
</feature>
<name>A0A6J1LA80_DROHY</name>
<dbReference type="InterPro" id="IPR057593">
    <property type="entry name" value="TMEM131H_Ig_3"/>
</dbReference>
<evidence type="ECO:0000256" key="8">
    <source>
        <dbReference type="SAM" id="SignalP"/>
    </source>
</evidence>
<dbReference type="OMA" id="NQHTNRT"/>
<evidence type="ECO:0000256" key="5">
    <source>
        <dbReference type="ARBA" id="ARBA00022989"/>
    </source>
</evidence>
<comment type="similarity">
    <text evidence="2">Belongs to the TMEM131 family.</text>
</comment>
<evidence type="ECO:0000256" key="6">
    <source>
        <dbReference type="ARBA" id="ARBA00023136"/>
    </source>
</evidence>
<dbReference type="PANTHER" id="PTHR22050:SF0">
    <property type="entry name" value="TRANSMEMBRANE PROTEIN 131 HOMOLOG"/>
    <property type="match status" value="1"/>
</dbReference>
<keyword evidence="6" id="KW-0472">Membrane</keyword>
<comment type="subcellular location">
    <subcellularLocation>
        <location evidence="1">Membrane</location>
        <topology evidence="1">Single-pass type I membrane protein</topology>
    </subcellularLocation>
</comment>
<dbReference type="InterPro" id="IPR055437">
    <property type="entry name" value="TMEM131L_Ig_5"/>
</dbReference>
<evidence type="ECO:0000256" key="3">
    <source>
        <dbReference type="ARBA" id="ARBA00022692"/>
    </source>
</evidence>
<dbReference type="OrthoDB" id="168404at2759"/>
<dbReference type="Proteomes" id="UP000504633">
    <property type="component" value="Unplaced"/>
</dbReference>
<evidence type="ECO:0000259" key="12">
    <source>
        <dbReference type="Pfam" id="PF24502"/>
    </source>
</evidence>
<feature type="compositionally biased region" description="Low complexity" evidence="7">
    <location>
        <begin position="1227"/>
        <end position="1236"/>
    </location>
</feature>
<evidence type="ECO:0000256" key="1">
    <source>
        <dbReference type="ARBA" id="ARBA00004479"/>
    </source>
</evidence>
<feature type="domain" description="TMEM131 homolog sixth Ig-like" evidence="13">
    <location>
        <begin position="714"/>
        <end position="776"/>
    </location>
</feature>
<dbReference type="Pfam" id="PF24502">
    <property type="entry name" value="Ig_TMEM131homol_3rd"/>
    <property type="match status" value="1"/>
</dbReference>
<dbReference type="GeneID" id="111594005"/>
<feature type="compositionally biased region" description="Polar residues" evidence="7">
    <location>
        <begin position="1287"/>
        <end position="1297"/>
    </location>
</feature>
<dbReference type="Pfam" id="PF24505">
    <property type="entry name" value="Ig_TMEM131homol_6th"/>
    <property type="match status" value="1"/>
</dbReference>
<dbReference type="InterPro" id="IPR056311">
    <property type="entry name" value="TMEM131_Ig_2"/>
</dbReference>
<feature type="domain" description="TMEM131L fifth Ig-like" evidence="11">
    <location>
        <begin position="988"/>
        <end position="1052"/>
    </location>
</feature>
<keyword evidence="5" id="KW-1133">Transmembrane helix</keyword>
<dbReference type="KEGG" id="dhe:111594005"/>
<proteinExistence type="inferred from homology"/>
<evidence type="ECO:0000259" key="11">
    <source>
        <dbReference type="Pfam" id="PF24501"/>
    </source>
</evidence>
<evidence type="ECO:0000259" key="9">
    <source>
        <dbReference type="Pfam" id="PF12371"/>
    </source>
</evidence>
<dbReference type="CTD" id="23505"/>
<organism evidence="14 15">
    <name type="scientific">Drosophila hydei</name>
    <name type="common">Fruit fly</name>
    <dbReference type="NCBI Taxonomy" id="7224"/>
    <lineage>
        <taxon>Eukaryota</taxon>
        <taxon>Metazoa</taxon>
        <taxon>Ecdysozoa</taxon>
        <taxon>Arthropoda</taxon>
        <taxon>Hexapoda</taxon>
        <taxon>Insecta</taxon>
        <taxon>Pterygota</taxon>
        <taxon>Neoptera</taxon>
        <taxon>Endopterygota</taxon>
        <taxon>Diptera</taxon>
        <taxon>Brachycera</taxon>
        <taxon>Muscomorpha</taxon>
        <taxon>Ephydroidea</taxon>
        <taxon>Drosophilidae</taxon>
        <taxon>Drosophila</taxon>
    </lineage>
</organism>
<accession>A0A6J1LA80</accession>